<evidence type="ECO:0000259" key="11">
    <source>
        <dbReference type="Pfam" id="PF01331"/>
    </source>
</evidence>
<evidence type="ECO:0000313" key="14">
    <source>
        <dbReference type="Proteomes" id="UP001295684"/>
    </source>
</evidence>
<organism evidence="13 14">
    <name type="scientific">Euplotes crassus</name>
    <dbReference type="NCBI Taxonomy" id="5936"/>
    <lineage>
        <taxon>Eukaryota</taxon>
        <taxon>Sar</taxon>
        <taxon>Alveolata</taxon>
        <taxon>Ciliophora</taxon>
        <taxon>Intramacronucleata</taxon>
        <taxon>Spirotrichea</taxon>
        <taxon>Hypotrichia</taxon>
        <taxon>Euplotida</taxon>
        <taxon>Euplotidae</taxon>
        <taxon>Moneuplotes</taxon>
    </lineage>
</organism>
<keyword evidence="6" id="KW-0547">Nucleotide-binding</keyword>
<dbReference type="GO" id="GO:0004484">
    <property type="term" value="F:mRNA guanylyltransferase activity"/>
    <property type="evidence" value="ECO:0007669"/>
    <property type="project" value="UniProtKB-EC"/>
</dbReference>
<evidence type="ECO:0000256" key="3">
    <source>
        <dbReference type="ARBA" id="ARBA00022664"/>
    </source>
</evidence>
<dbReference type="Pfam" id="PF01331">
    <property type="entry name" value="mRNA_cap_enzyme"/>
    <property type="match status" value="1"/>
</dbReference>
<dbReference type="InterPro" id="IPR051029">
    <property type="entry name" value="mRNA_Capping_Enz/RNA_Phosphat"/>
</dbReference>
<evidence type="ECO:0000256" key="9">
    <source>
        <dbReference type="ARBA" id="ARBA00023242"/>
    </source>
</evidence>
<evidence type="ECO:0000256" key="1">
    <source>
        <dbReference type="ARBA" id="ARBA00004123"/>
    </source>
</evidence>
<dbReference type="InterPro" id="IPR001339">
    <property type="entry name" value="mRNA_cap_enzyme_adenylation"/>
</dbReference>
<evidence type="ECO:0000256" key="4">
    <source>
        <dbReference type="ARBA" id="ARBA00022679"/>
    </source>
</evidence>
<dbReference type="InterPro" id="IPR013846">
    <property type="entry name" value="mRNA_cap_enzyme_C"/>
</dbReference>
<evidence type="ECO:0000256" key="2">
    <source>
        <dbReference type="ARBA" id="ARBA00012475"/>
    </source>
</evidence>
<dbReference type="GO" id="GO:0005525">
    <property type="term" value="F:GTP binding"/>
    <property type="evidence" value="ECO:0007669"/>
    <property type="project" value="UniProtKB-KW"/>
</dbReference>
<dbReference type="Gene3D" id="3.30.470.30">
    <property type="entry name" value="DNA ligase/mRNA capping enzyme"/>
    <property type="match status" value="1"/>
</dbReference>
<comment type="caution">
    <text evidence="13">The sequence shown here is derived from an EMBL/GenBank/DDBJ whole genome shotgun (WGS) entry which is preliminary data.</text>
</comment>
<evidence type="ECO:0000256" key="8">
    <source>
        <dbReference type="ARBA" id="ARBA00023134"/>
    </source>
</evidence>
<dbReference type="GO" id="GO:0005524">
    <property type="term" value="F:ATP binding"/>
    <property type="evidence" value="ECO:0007669"/>
    <property type="project" value="InterPro"/>
</dbReference>
<reference evidence="13" key="1">
    <citation type="submission" date="2023-07" db="EMBL/GenBank/DDBJ databases">
        <authorList>
            <consortium name="AG Swart"/>
            <person name="Singh M."/>
            <person name="Singh A."/>
            <person name="Seah K."/>
            <person name="Emmerich C."/>
        </authorList>
    </citation>
    <scope>NUCLEOTIDE SEQUENCE</scope>
    <source>
        <strain evidence="13">DP1</strain>
    </source>
</reference>
<dbReference type="GO" id="GO:0005634">
    <property type="term" value="C:nucleus"/>
    <property type="evidence" value="ECO:0007669"/>
    <property type="project" value="UniProtKB-SubCell"/>
</dbReference>
<dbReference type="Pfam" id="PF03919">
    <property type="entry name" value="mRNA_cap_C"/>
    <property type="match status" value="1"/>
</dbReference>
<dbReference type="PANTHER" id="PTHR10367:SF17">
    <property type="entry name" value="MRNA-CAPPING ENZYME"/>
    <property type="match status" value="1"/>
</dbReference>
<evidence type="ECO:0000256" key="10">
    <source>
        <dbReference type="ARBA" id="ARBA00044624"/>
    </source>
</evidence>
<keyword evidence="9" id="KW-0539">Nucleus</keyword>
<feature type="domain" description="mRNA capping enzyme C-terminal" evidence="12">
    <location>
        <begin position="285"/>
        <end position="440"/>
    </location>
</feature>
<keyword evidence="4" id="KW-0808">Transferase</keyword>
<keyword evidence="3" id="KW-0507">mRNA processing</keyword>
<keyword evidence="8" id="KW-0342">GTP-binding</keyword>
<dbReference type="CDD" id="cd07895">
    <property type="entry name" value="Adenylation_mRNA_capping"/>
    <property type="match status" value="1"/>
</dbReference>
<evidence type="ECO:0000313" key="13">
    <source>
        <dbReference type="EMBL" id="CAI2368825.1"/>
    </source>
</evidence>
<protein>
    <recommendedName>
        <fullName evidence="2">mRNA guanylyltransferase</fullName>
        <ecNumber evidence="2">2.7.7.50</ecNumber>
    </recommendedName>
</protein>
<dbReference type="AlphaFoldDB" id="A0AAD1UL07"/>
<dbReference type="SUPFAM" id="SSF50249">
    <property type="entry name" value="Nucleic acid-binding proteins"/>
    <property type="match status" value="1"/>
</dbReference>
<dbReference type="EC" id="2.7.7.50" evidence="2"/>
<dbReference type="PANTHER" id="PTHR10367">
    <property type="entry name" value="MRNA-CAPPING ENZYME"/>
    <property type="match status" value="1"/>
</dbReference>
<dbReference type="GO" id="GO:0006370">
    <property type="term" value="P:7-methylguanosine mRNA capping"/>
    <property type="evidence" value="ECO:0007669"/>
    <property type="project" value="UniProtKB-KW"/>
</dbReference>
<keyword evidence="7" id="KW-0506">mRNA capping</keyword>
<evidence type="ECO:0000256" key="5">
    <source>
        <dbReference type="ARBA" id="ARBA00022695"/>
    </source>
</evidence>
<comment type="subcellular location">
    <subcellularLocation>
        <location evidence="1">Nucleus</location>
    </subcellularLocation>
</comment>
<dbReference type="InterPro" id="IPR012340">
    <property type="entry name" value="NA-bd_OB-fold"/>
</dbReference>
<proteinExistence type="predicted"/>
<keyword evidence="5" id="KW-0548">Nucleotidyltransferase</keyword>
<dbReference type="Proteomes" id="UP001295684">
    <property type="component" value="Unassembled WGS sequence"/>
</dbReference>
<evidence type="ECO:0000259" key="12">
    <source>
        <dbReference type="Pfam" id="PF03919"/>
    </source>
</evidence>
<evidence type="ECO:0000256" key="7">
    <source>
        <dbReference type="ARBA" id="ARBA00023042"/>
    </source>
</evidence>
<dbReference type="SUPFAM" id="SSF56091">
    <property type="entry name" value="DNA ligase/mRNA capping enzyme, catalytic domain"/>
    <property type="match status" value="1"/>
</dbReference>
<keyword evidence="14" id="KW-1185">Reference proteome</keyword>
<sequence>MESTSHLESPGVNLSGITDRRQMHFCDHIKNFLTNLFTETGKGLAMSQCRMTEEMRSMITKRFENVNAKTFPGAQPISMQRDHLSDTMAGSRYLCCEKTDGVRFLCVITQTRSLLIDRNYNIFDVKMERLNLDGFKFEFIHVFDGELIKDRGEDFTKFFIFDALVVNGKNIMNLTFENRLRTVKNKVIKKLRIQEYCEITCDRADNYDDDEDEFDKLGDIRDDSNGIIKIYLKDFFLDIQTKDLWEKVIPKLDHGNDGIIYTMNDCPYYPGTCSQIIKWKPAFLNSVDFNLKLITSYNDNEYIWGLYARTYEQPEFLYDCIFFENAEENEKWRKTIAQMSNHSEEKPVIVECAFNSDLDYDNLIRFNKYKRMSMKSSYPREDHLKRDFKFDSEVSFTEKKQLKGGWIIERQRTDKETPNSLRVAINIKATIMDPVSVDDIINCPEIRAKYCPAGMKRSAQAPPQSVAKRQKTE</sequence>
<accession>A0AAD1UL07</accession>
<feature type="domain" description="mRNA capping enzyme adenylation" evidence="11">
    <location>
        <begin position="75"/>
        <end position="280"/>
    </location>
</feature>
<evidence type="ECO:0000256" key="6">
    <source>
        <dbReference type="ARBA" id="ARBA00022741"/>
    </source>
</evidence>
<dbReference type="Gene3D" id="2.40.50.140">
    <property type="entry name" value="Nucleic acid-binding proteins"/>
    <property type="match status" value="1"/>
</dbReference>
<gene>
    <name evidence="13" type="ORF">ECRASSUSDP1_LOCUS10121</name>
</gene>
<name>A0AAD1UL07_EUPCR</name>
<comment type="catalytic activity">
    <reaction evidence="10">
        <text>a 5'-end diphospho-ribonucleoside in mRNA + GTP + H(+) = a 5'-end (5'-triphosphoguanosine)-ribonucleoside in mRNA + diphosphate</text>
        <dbReference type="Rhea" id="RHEA:67012"/>
        <dbReference type="Rhea" id="RHEA-COMP:17165"/>
        <dbReference type="Rhea" id="RHEA-COMP:17166"/>
        <dbReference type="ChEBI" id="CHEBI:15378"/>
        <dbReference type="ChEBI" id="CHEBI:33019"/>
        <dbReference type="ChEBI" id="CHEBI:37565"/>
        <dbReference type="ChEBI" id="CHEBI:167616"/>
        <dbReference type="ChEBI" id="CHEBI:167617"/>
        <dbReference type="EC" id="2.7.7.50"/>
    </reaction>
    <physiologicalReaction direction="left-to-right" evidence="10">
        <dbReference type="Rhea" id="RHEA:67013"/>
    </physiologicalReaction>
</comment>
<dbReference type="EMBL" id="CAMPGE010009967">
    <property type="protein sequence ID" value="CAI2368825.1"/>
    <property type="molecule type" value="Genomic_DNA"/>
</dbReference>